<accession>A0A6A3K4Q3</accession>
<evidence type="ECO:0000313" key="5">
    <source>
        <dbReference type="Proteomes" id="UP000434957"/>
    </source>
</evidence>
<reference evidence="2 4" key="1">
    <citation type="submission" date="2018-09" db="EMBL/GenBank/DDBJ databases">
        <title>Genomic investigation of the strawberry pathogen Phytophthora fragariae indicates pathogenicity is determined by transcriptional variation in three key races.</title>
        <authorList>
            <person name="Adams T.M."/>
            <person name="Armitage A.D."/>
            <person name="Sobczyk M.K."/>
            <person name="Bates H.J."/>
            <person name="Dunwell J.M."/>
            <person name="Nellist C.F."/>
            <person name="Harrison R.J."/>
        </authorList>
    </citation>
    <scope>NUCLEOTIDE SEQUENCE [LARGE SCALE GENOMIC DNA]</scope>
    <source>
        <strain evidence="2 4">SCRP249</strain>
        <strain evidence="3 5">SCRP333</strain>
    </source>
</reference>
<sequence length="51" mass="5809">MLHNIGIALFDEWDDAALDDEDDDDTDINSGPDGKTAKEKRERIKTVLLHR</sequence>
<organism evidence="2 4">
    <name type="scientific">Phytophthora rubi</name>
    <dbReference type="NCBI Taxonomy" id="129364"/>
    <lineage>
        <taxon>Eukaryota</taxon>
        <taxon>Sar</taxon>
        <taxon>Stramenopiles</taxon>
        <taxon>Oomycota</taxon>
        <taxon>Peronosporomycetes</taxon>
        <taxon>Peronosporales</taxon>
        <taxon>Peronosporaceae</taxon>
        <taxon>Phytophthora</taxon>
    </lineage>
</organism>
<evidence type="ECO:0000313" key="2">
    <source>
        <dbReference type="EMBL" id="KAE8999675.1"/>
    </source>
</evidence>
<name>A0A6A3K4Q3_9STRA</name>
<dbReference type="EMBL" id="QXFV01001722">
    <property type="protein sequence ID" value="KAE8999675.1"/>
    <property type="molecule type" value="Genomic_DNA"/>
</dbReference>
<proteinExistence type="predicted"/>
<dbReference type="AlphaFoldDB" id="A0A6A3K4Q3"/>
<dbReference type="EMBL" id="QXFT01001748">
    <property type="protein sequence ID" value="KAE9311224.1"/>
    <property type="molecule type" value="Genomic_DNA"/>
</dbReference>
<protein>
    <submittedName>
        <fullName evidence="2">Uncharacterized protein</fullName>
    </submittedName>
</protein>
<evidence type="ECO:0000256" key="1">
    <source>
        <dbReference type="SAM" id="MobiDB-lite"/>
    </source>
</evidence>
<dbReference type="Proteomes" id="UP000429607">
    <property type="component" value="Unassembled WGS sequence"/>
</dbReference>
<evidence type="ECO:0000313" key="4">
    <source>
        <dbReference type="Proteomes" id="UP000429607"/>
    </source>
</evidence>
<keyword evidence="5" id="KW-1185">Reference proteome</keyword>
<gene>
    <name evidence="2" type="ORF">PR001_g18984</name>
    <name evidence="3" type="ORF">PR003_g20065</name>
</gene>
<comment type="caution">
    <text evidence="2">The sequence shown here is derived from an EMBL/GenBank/DDBJ whole genome shotgun (WGS) entry which is preliminary data.</text>
</comment>
<evidence type="ECO:0000313" key="3">
    <source>
        <dbReference type="EMBL" id="KAE9311224.1"/>
    </source>
</evidence>
<dbReference type="Proteomes" id="UP000434957">
    <property type="component" value="Unassembled WGS sequence"/>
</dbReference>
<feature type="region of interest" description="Disordered" evidence="1">
    <location>
        <begin position="20"/>
        <end position="42"/>
    </location>
</feature>